<proteinExistence type="inferred from homology"/>
<reference evidence="8 9" key="1">
    <citation type="submission" date="2019-03" db="EMBL/GenBank/DDBJ databases">
        <title>Draft genome sequence of Xylaria hypoxylon DSM 108379, a ubiquitous saprotrophic-parasitic fungi on hardwood.</title>
        <authorList>
            <person name="Buettner E."/>
            <person name="Leonhardt S."/>
            <person name="Gebauer A.M."/>
            <person name="Liers C."/>
            <person name="Hofrichter M."/>
            <person name="Kellner H."/>
        </authorList>
    </citation>
    <scope>NUCLEOTIDE SEQUENCE [LARGE SCALE GENOMIC DNA]</scope>
    <source>
        <strain evidence="8 9">DSM 108379</strain>
    </source>
</reference>
<dbReference type="InterPro" id="IPR052337">
    <property type="entry name" value="SAT4-like"/>
</dbReference>
<feature type="transmembrane region" description="Helical" evidence="6">
    <location>
        <begin position="30"/>
        <end position="51"/>
    </location>
</feature>
<dbReference type="AlphaFoldDB" id="A0A4Z0Z4P4"/>
<dbReference type="Proteomes" id="UP000297716">
    <property type="component" value="Unassembled WGS sequence"/>
</dbReference>
<dbReference type="OrthoDB" id="5417887at2759"/>
<keyword evidence="3 6" id="KW-1133">Transmembrane helix</keyword>
<dbReference type="EMBL" id="SKBN01000039">
    <property type="protein sequence ID" value="TGJ85763.1"/>
    <property type="molecule type" value="Genomic_DNA"/>
</dbReference>
<evidence type="ECO:0000256" key="6">
    <source>
        <dbReference type="SAM" id="Phobius"/>
    </source>
</evidence>
<dbReference type="PANTHER" id="PTHR33048">
    <property type="entry name" value="PTH11-LIKE INTEGRAL MEMBRANE PROTEIN (AFU_ORTHOLOGUE AFUA_5G11245)"/>
    <property type="match status" value="1"/>
</dbReference>
<gene>
    <name evidence="8" type="ORF">E0Z10_g2966</name>
</gene>
<keyword evidence="2 6" id="KW-0812">Transmembrane</keyword>
<comment type="similarity">
    <text evidence="5">Belongs to the SAT4 family.</text>
</comment>
<sequence>MNWTENIHPVVAPDVEASRSQHGNIPKIELAVWILIGLAASLVILRIYYHVFRGRHRLWSDDYFLMAALACLIGNGIAIREWVPYKFEPNVTTTASDSMVLTGSLMGFFNSLALAFSKTSLGITFIRLTIGWWKSSLGLSIFVINILFAVQGWSYWVQDCDGPSEPFRVQNTREGCISFESIRSLRLTVQILSCALDAYFTILPWTIVRSLELKRFEKIGLGIAMSFGCASLASGLVRMVVLLRLANQNYEHQPFYAVGGYLFNYFEPGFSIVAACMPVLRKVVMDIIQWKENTSVFNWIPNRRKHPALPAVLPLSEFPGGSAFEGKSTSDKTDTTLVRPTTPTSLRSCCTCNNAVYSTPTSEKWIGSPRTT</sequence>
<evidence type="ECO:0000256" key="1">
    <source>
        <dbReference type="ARBA" id="ARBA00004141"/>
    </source>
</evidence>
<name>A0A4Z0Z4P4_9PEZI</name>
<feature type="transmembrane region" description="Helical" evidence="6">
    <location>
        <begin position="187"/>
        <end position="207"/>
    </location>
</feature>
<evidence type="ECO:0000259" key="7">
    <source>
        <dbReference type="Pfam" id="PF20684"/>
    </source>
</evidence>
<dbReference type="PANTHER" id="PTHR33048:SF42">
    <property type="entry name" value="INTEGRAL MEMBRANE PROTEIN"/>
    <property type="match status" value="1"/>
</dbReference>
<protein>
    <recommendedName>
        <fullName evidence="7">Rhodopsin domain-containing protein</fullName>
    </recommendedName>
</protein>
<dbReference type="Pfam" id="PF20684">
    <property type="entry name" value="Fung_rhodopsin"/>
    <property type="match status" value="1"/>
</dbReference>
<feature type="transmembrane region" description="Helical" evidence="6">
    <location>
        <begin position="261"/>
        <end position="280"/>
    </location>
</feature>
<comment type="subcellular location">
    <subcellularLocation>
        <location evidence="1">Membrane</location>
        <topology evidence="1">Multi-pass membrane protein</topology>
    </subcellularLocation>
</comment>
<feature type="domain" description="Rhodopsin" evidence="7">
    <location>
        <begin position="45"/>
        <end position="284"/>
    </location>
</feature>
<evidence type="ECO:0000256" key="3">
    <source>
        <dbReference type="ARBA" id="ARBA00022989"/>
    </source>
</evidence>
<feature type="transmembrane region" description="Helical" evidence="6">
    <location>
        <begin position="63"/>
        <end position="79"/>
    </location>
</feature>
<comment type="caution">
    <text evidence="8">The sequence shown here is derived from an EMBL/GenBank/DDBJ whole genome shotgun (WGS) entry which is preliminary data.</text>
</comment>
<dbReference type="InterPro" id="IPR049326">
    <property type="entry name" value="Rhodopsin_dom_fungi"/>
</dbReference>
<feature type="transmembrane region" description="Helical" evidence="6">
    <location>
        <begin position="219"/>
        <end position="241"/>
    </location>
</feature>
<keyword evidence="4 6" id="KW-0472">Membrane</keyword>
<feature type="transmembrane region" description="Helical" evidence="6">
    <location>
        <begin position="99"/>
        <end position="116"/>
    </location>
</feature>
<evidence type="ECO:0000256" key="2">
    <source>
        <dbReference type="ARBA" id="ARBA00022692"/>
    </source>
</evidence>
<evidence type="ECO:0000313" key="8">
    <source>
        <dbReference type="EMBL" id="TGJ85763.1"/>
    </source>
</evidence>
<dbReference type="STRING" id="37992.A0A4Z0Z4P4"/>
<organism evidence="8 9">
    <name type="scientific">Xylaria hypoxylon</name>
    <dbReference type="NCBI Taxonomy" id="37992"/>
    <lineage>
        <taxon>Eukaryota</taxon>
        <taxon>Fungi</taxon>
        <taxon>Dikarya</taxon>
        <taxon>Ascomycota</taxon>
        <taxon>Pezizomycotina</taxon>
        <taxon>Sordariomycetes</taxon>
        <taxon>Xylariomycetidae</taxon>
        <taxon>Xylariales</taxon>
        <taxon>Xylariaceae</taxon>
        <taxon>Xylaria</taxon>
    </lineage>
</organism>
<evidence type="ECO:0000256" key="5">
    <source>
        <dbReference type="ARBA" id="ARBA00038359"/>
    </source>
</evidence>
<keyword evidence="9" id="KW-1185">Reference proteome</keyword>
<evidence type="ECO:0000256" key="4">
    <source>
        <dbReference type="ARBA" id="ARBA00023136"/>
    </source>
</evidence>
<evidence type="ECO:0000313" key="9">
    <source>
        <dbReference type="Proteomes" id="UP000297716"/>
    </source>
</evidence>
<accession>A0A4Z0Z4P4</accession>
<feature type="transmembrane region" description="Helical" evidence="6">
    <location>
        <begin position="137"/>
        <end position="156"/>
    </location>
</feature>
<dbReference type="GO" id="GO:0016020">
    <property type="term" value="C:membrane"/>
    <property type="evidence" value="ECO:0007669"/>
    <property type="project" value="UniProtKB-SubCell"/>
</dbReference>